<keyword evidence="6 8" id="KW-0472">Membrane</keyword>
<proteinExistence type="inferred from homology"/>
<feature type="domain" description="TonB-dependent receptor plug" evidence="13">
    <location>
        <begin position="112"/>
        <end position="215"/>
    </location>
</feature>
<keyword evidence="5 9" id="KW-0798">TonB box</keyword>
<accession>A0AAV3U8B9</accession>
<keyword evidence="14" id="KW-0675">Receptor</keyword>
<comment type="similarity">
    <text evidence="8 9">Belongs to the TonB-dependent receptor family.</text>
</comment>
<dbReference type="PANTHER" id="PTHR30069">
    <property type="entry name" value="TONB-DEPENDENT OUTER MEMBRANE RECEPTOR"/>
    <property type="match status" value="1"/>
</dbReference>
<evidence type="ECO:0000256" key="2">
    <source>
        <dbReference type="ARBA" id="ARBA00022448"/>
    </source>
</evidence>
<dbReference type="Pfam" id="PF07715">
    <property type="entry name" value="Plug"/>
    <property type="match status" value="1"/>
</dbReference>
<evidence type="ECO:0000256" key="1">
    <source>
        <dbReference type="ARBA" id="ARBA00004571"/>
    </source>
</evidence>
<dbReference type="SUPFAM" id="SSF49464">
    <property type="entry name" value="Carboxypeptidase regulatory domain-like"/>
    <property type="match status" value="1"/>
</dbReference>
<dbReference type="InterPro" id="IPR008969">
    <property type="entry name" value="CarboxyPept-like_regulatory"/>
</dbReference>
<dbReference type="GO" id="GO:0015344">
    <property type="term" value="F:siderophore uptake transmembrane transporter activity"/>
    <property type="evidence" value="ECO:0007669"/>
    <property type="project" value="TreeGrafter"/>
</dbReference>
<dbReference type="Gene3D" id="2.60.40.1120">
    <property type="entry name" value="Carboxypeptidase-like, regulatory domain"/>
    <property type="match status" value="1"/>
</dbReference>
<dbReference type="Proteomes" id="UP001409585">
    <property type="component" value="Unassembled WGS sequence"/>
</dbReference>
<evidence type="ECO:0000259" key="12">
    <source>
        <dbReference type="Pfam" id="PF00593"/>
    </source>
</evidence>
<evidence type="ECO:0000256" key="6">
    <source>
        <dbReference type="ARBA" id="ARBA00023136"/>
    </source>
</evidence>
<name>A0AAV3U8B9_9ALTE</name>
<feature type="region of interest" description="Disordered" evidence="10">
    <location>
        <begin position="270"/>
        <end position="295"/>
    </location>
</feature>
<evidence type="ECO:0000313" key="15">
    <source>
        <dbReference type="Proteomes" id="UP001409585"/>
    </source>
</evidence>
<dbReference type="SUPFAM" id="SSF56935">
    <property type="entry name" value="Porins"/>
    <property type="match status" value="1"/>
</dbReference>
<dbReference type="Pfam" id="PF00593">
    <property type="entry name" value="TonB_dep_Rec_b-barrel"/>
    <property type="match status" value="1"/>
</dbReference>
<dbReference type="PANTHER" id="PTHR30069:SF40">
    <property type="entry name" value="TONB-DEPENDENT RECEPTOR NMB0964-RELATED"/>
    <property type="match status" value="1"/>
</dbReference>
<evidence type="ECO:0000256" key="11">
    <source>
        <dbReference type="SAM" id="SignalP"/>
    </source>
</evidence>
<reference evidence="15" key="1">
    <citation type="journal article" date="2019" name="Int. J. Syst. Evol. Microbiol.">
        <title>The Global Catalogue of Microorganisms (GCM) 10K type strain sequencing project: providing services to taxonomists for standard genome sequencing and annotation.</title>
        <authorList>
            <consortium name="The Broad Institute Genomics Platform"/>
            <consortium name="The Broad Institute Genome Sequencing Center for Infectious Disease"/>
            <person name="Wu L."/>
            <person name="Ma J."/>
        </authorList>
    </citation>
    <scope>NUCLEOTIDE SEQUENCE [LARGE SCALE GENOMIC DNA]</scope>
    <source>
        <strain evidence="15">JCM 19134</strain>
    </source>
</reference>
<gene>
    <name evidence="14" type="ORF">GCM10025791_44300</name>
</gene>
<dbReference type="GO" id="GO:0044718">
    <property type="term" value="P:siderophore transmembrane transport"/>
    <property type="evidence" value="ECO:0007669"/>
    <property type="project" value="TreeGrafter"/>
</dbReference>
<evidence type="ECO:0000256" key="10">
    <source>
        <dbReference type="SAM" id="MobiDB-lite"/>
    </source>
</evidence>
<evidence type="ECO:0000256" key="5">
    <source>
        <dbReference type="ARBA" id="ARBA00023077"/>
    </source>
</evidence>
<evidence type="ECO:0000313" key="14">
    <source>
        <dbReference type="EMBL" id="GAA4958648.1"/>
    </source>
</evidence>
<dbReference type="Gene3D" id="2.40.170.20">
    <property type="entry name" value="TonB-dependent receptor, beta-barrel domain"/>
    <property type="match status" value="1"/>
</dbReference>
<feature type="compositionally biased region" description="Acidic residues" evidence="10">
    <location>
        <begin position="270"/>
        <end position="281"/>
    </location>
</feature>
<keyword evidence="11" id="KW-0732">Signal</keyword>
<evidence type="ECO:0000256" key="3">
    <source>
        <dbReference type="ARBA" id="ARBA00022452"/>
    </source>
</evidence>
<keyword evidence="2 8" id="KW-0813">Transport</keyword>
<dbReference type="Gene3D" id="2.170.130.10">
    <property type="entry name" value="TonB-dependent receptor, plug domain"/>
    <property type="match status" value="1"/>
</dbReference>
<dbReference type="PROSITE" id="PS52016">
    <property type="entry name" value="TONB_DEPENDENT_REC_3"/>
    <property type="match status" value="1"/>
</dbReference>
<evidence type="ECO:0000259" key="13">
    <source>
        <dbReference type="Pfam" id="PF07715"/>
    </source>
</evidence>
<evidence type="ECO:0000256" key="8">
    <source>
        <dbReference type="PROSITE-ProRule" id="PRU01360"/>
    </source>
</evidence>
<keyword evidence="3 8" id="KW-1134">Transmembrane beta strand</keyword>
<keyword evidence="4 8" id="KW-0812">Transmembrane</keyword>
<dbReference type="InterPro" id="IPR000531">
    <property type="entry name" value="Beta-barrel_TonB"/>
</dbReference>
<dbReference type="InterPro" id="IPR037066">
    <property type="entry name" value="Plug_dom_sf"/>
</dbReference>
<feature type="domain" description="TonB-dependent receptor-like beta-barrel" evidence="12">
    <location>
        <begin position="297"/>
        <end position="758"/>
    </location>
</feature>
<protein>
    <submittedName>
        <fullName evidence="14">TonB-dependent receptor</fullName>
    </submittedName>
</protein>
<keyword evidence="7 8" id="KW-0998">Cell outer membrane</keyword>
<comment type="caution">
    <text evidence="14">The sequence shown here is derived from an EMBL/GenBank/DDBJ whole genome shotgun (WGS) entry which is preliminary data.</text>
</comment>
<comment type="subcellular location">
    <subcellularLocation>
        <location evidence="1 8">Cell outer membrane</location>
        <topology evidence="1 8">Multi-pass membrane protein</topology>
    </subcellularLocation>
</comment>
<feature type="compositionally biased region" description="Polar residues" evidence="10">
    <location>
        <begin position="282"/>
        <end position="295"/>
    </location>
</feature>
<keyword evidence="15" id="KW-1185">Reference proteome</keyword>
<feature type="chain" id="PRO_5043943505" evidence="11">
    <location>
        <begin position="20"/>
        <end position="789"/>
    </location>
</feature>
<dbReference type="InterPro" id="IPR036942">
    <property type="entry name" value="Beta-barrel_TonB_sf"/>
</dbReference>
<sequence>MKLKGIAALIALASVDAAALEGVVVNAAGEAIAGAEVTSYKNKTTVTTGTNGEFYFQGEPGELHFDAAGFSHKIVHTDDRVTQNGRVTVTLAPTVIEQVDVVGLPIHASTIESAIPVAVLTGDSLREQQAATLGDTLVRQPGVNSNFHGNVASTPIIRGLSGPRVLITQNNLDVSDVSRVGPDHAVSTEVSTVQQVEILRGPATLFYGSGAIGGVVNIVDQRVPTDSETRGEFYVGHESVNDQKAASFSGLTGGDSWAIYGDGFWREADDYETPEPAEEGSDSTTVANSSEESSGYTLGGSYLLDNGYIGLSVGRLDREYGIPGHSHGEEGGEEESVLAELEQDRYQLQSEFEIASSWLRSIRTSAAYTDYTHAEIEAGTVGTTFSNETTEVRMDLMHQTWHDWQGGINLHYKNSEVAALGEEAFTPPSESETFAIALMEERHFGDFLVQLGARAEQVTITADSVLLPTIEAHLHDGTEDDAHDHDHAGEASVTRVFDVEHEFTPVSLSAGVVWDFAPGYNLGVSLSRAQRAPSAAELLSFGPHIGTRTYEIGALFLEDLSGDEAEFALSNADIQLETSNNIDLTFRKFEGDLGIVLNLFYNQVDDYYYQRATGLYTEFSHDHEHDHDHADGDEEEHADELPIYIGAHADADFYGFEAQGILKLSQAWQASVFSDYVRAKLADGGDLPRTPPKRFGFDIDYQTGPWSANVNWTNYAEQDKVAALETSTDDYDLLAASVTYRLPFAGNALALFAKVENITDAEARVHTSFIKDVAPLPGRNFRLGLRGSF</sequence>
<dbReference type="RefSeq" id="WP_345427440.1">
    <property type="nucleotide sequence ID" value="NZ_AP031496.1"/>
</dbReference>
<evidence type="ECO:0000256" key="7">
    <source>
        <dbReference type="ARBA" id="ARBA00023237"/>
    </source>
</evidence>
<dbReference type="InterPro" id="IPR012910">
    <property type="entry name" value="Plug_dom"/>
</dbReference>
<dbReference type="GO" id="GO:0009279">
    <property type="term" value="C:cell outer membrane"/>
    <property type="evidence" value="ECO:0007669"/>
    <property type="project" value="UniProtKB-SubCell"/>
</dbReference>
<dbReference type="InterPro" id="IPR039426">
    <property type="entry name" value="TonB-dep_rcpt-like"/>
</dbReference>
<organism evidence="14 15">
    <name type="scientific">Halioxenophilus aromaticivorans</name>
    <dbReference type="NCBI Taxonomy" id="1306992"/>
    <lineage>
        <taxon>Bacteria</taxon>
        <taxon>Pseudomonadati</taxon>
        <taxon>Pseudomonadota</taxon>
        <taxon>Gammaproteobacteria</taxon>
        <taxon>Alteromonadales</taxon>
        <taxon>Alteromonadaceae</taxon>
        <taxon>Halioxenophilus</taxon>
    </lineage>
</organism>
<dbReference type="AlphaFoldDB" id="A0AAV3U8B9"/>
<feature type="signal peptide" evidence="11">
    <location>
        <begin position="1"/>
        <end position="19"/>
    </location>
</feature>
<dbReference type="EMBL" id="BAABLX010000076">
    <property type="protein sequence ID" value="GAA4958648.1"/>
    <property type="molecule type" value="Genomic_DNA"/>
</dbReference>
<evidence type="ECO:0000256" key="9">
    <source>
        <dbReference type="RuleBase" id="RU003357"/>
    </source>
</evidence>
<evidence type="ECO:0000256" key="4">
    <source>
        <dbReference type="ARBA" id="ARBA00022692"/>
    </source>
</evidence>